<dbReference type="KEGG" id="pti:PHATRDRAFT_46528"/>
<gene>
    <name evidence="2" type="ORF">PHATRDRAFT_46528</name>
</gene>
<feature type="chain" id="PRO_5002852854" evidence="1">
    <location>
        <begin position="20"/>
        <end position="429"/>
    </location>
</feature>
<dbReference type="OrthoDB" id="10539605at2759"/>
<protein>
    <submittedName>
        <fullName evidence="2">Uncharacterized protein</fullName>
    </submittedName>
</protein>
<keyword evidence="3" id="KW-1185">Reference proteome</keyword>
<dbReference type="RefSeq" id="XP_002181035.1">
    <property type="nucleotide sequence ID" value="XM_002180999.1"/>
</dbReference>
<evidence type="ECO:0000256" key="1">
    <source>
        <dbReference type="SAM" id="SignalP"/>
    </source>
</evidence>
<dbReference type="EMBL" id="CM000613">
    <property type="protein sequence ID" value="EEC47687.1"/>
    <property type="molecule type" value="Genomic_DNA"/>
</dbReference>
<feature type="signal peptide" evidence="1">
    <location>
        <begin position="1"/>
        <end position="19"/>
    </location>
</feature>
<keyword evidence="1" id="KW-0732">Signal</keyword>
<proteinExistence type="predicted"/>
<dbReference type="InParanoid" id="B7G1I8"/>
<organism evidence="2 3">
    <name type="scientific">Phaeodactylum tricornutum (strain CCAP 1055/1)</name>
    <dbReference type="NCBI Taxonomy" id="556484"/>
    <lineage>
        <taxon>Eukaryota</taxon>
        <taxon>Sar</taxon>
        <taxon>Stramenopiles</taxon>
        <taxon>Ochrophyta</taxon>
        <taxon>Bacillariophyta</taxon>
        <taxon>Bacillariophyceae</taxon>
        <taxon>Bacillariophycidae</taxon>
        <taxon>Naviculales</taxon>
        <taxon>Phaeodactylaceae</taxon>
        <taxon>Phaeodactylum</taxon>
    </lineage>
</organism>
<accession>B7G1I8</accession>
<sequence>MTNTRHIVSLLIMCVTAHAAVRTAEVPLADLLPEHESVFSEKAMMGRAHKLATLASSHHSRAVQETDGAYTGNSIQRVCRAIENQFQDPVRCDCIGALQSNTFSMTCEYDKAVCGPLNAVCGRPVIAMTLVNGGVFSSTTCIRDYVNSRQRIDYKDTCVALELCNENDSSQGFCGCTVSYGADVCNDCNICNNGMGVQIDCSNVDENAITTQCRTVDLDMDLAGGAGLIAGFLPGFEDFCSSLEEGTGSNVGCECADSGSGNYEVNCKTLEEKCSESNVCGQVATSVDVDRGRIKSVRTCADIRIPYTYEQTCSTVSVEETADGRRIDGCGVFYNDQACNNCQICNEGKGIIFDCSNIDANVAVDNCQPVLVETMFEFVPEYTKPPATLRNTEDGAGIAQNQPVTASSASSFRYFWGLGCILATWASLY</sequence>
<evidence type="ECO:0000313" key="3">
    <source>
        <dbReference type="Proteomes" id="UP000000759"/>
    </source>
</evidence>
<dbReference type="PaxDb" id="2850-Phatr46528"/>
<reference evidence="2 3" key="1">
    <citation type="journal article" date="2008" name="Nature">
        <title>The Phaeodactylum genome reveals the evolutionary history of diatom genomes.</title>
        <authorList>
            <person name="Bowler C."/>
            <person name="Allen A.E."/>
            <person name="Badger J.H."/>
            <person name="Grimwood J."/>
            <person name="Jabbari K."/>
            <person name="Kuo A."/>
            <person name="Maheswari U."/>
            <person name="Martens C."/>
            <person name="Maumus F."/>
            <person name="Otillar R.P."/>
            <person name="Rayko E."/>
            <person name="Salamov A."/>
            <person name="Vandepoele K."/>
            <person name="Beszteri B."/>
            <person name="Gruber A."/>
            <person name="Heijde M."/>
            <person name="Katinka M."/>
            <person name="Mock T."/>
            <person name="Valentin K."/>
            <person name="Verret F."/>
            <person name="Berges J.A."/>
            <person name="Brownlee C."/>
            <person name="Cadoret J.P."/>
            <person name="Chiovitti A."/>
            <person name="Choi C.J."/>
            <person name="Coesel S."/>
            <person name="De Martino A."/>
            <person name="Detter J.C."/>
            <person name="Durkin C."/>
            <person name="Falciatore A."/>
            <person name="Fournet J."/>
            <person name="Haruta M."/>
            <person name="Huysman M.J."/>
            <person name="Jenkins B.D."/>
            <person name="Jiroutova K."/>
            <person name="Jorgensen R.E."/>
            <person name="Joubert Y."/>
            <person name="Kaplan A."/>
            <person name="Kroger N."/>
            <person name="Kroth P.G."/>
            <person name="La Roche J."/>
            <person name="Lindquist E."/>
            <person name="Lommer M."/>
            <person name="Martin-Jezequel V."/>
            <person name="Lopez P.J."/>
            <person name="Lucas S."/>
            <person name="Mangogna M."/>
            <person name="McGinnis K."/>
            <person name="Medlin L.K."/>
            <person name="Montsant A."/>
            <person name="Oudot-Le Secq M.P."/>
            <person name="Napoli C."/>
            <person name="Obornik M."/>
            <person name="Parker M.S."/>
            <person name="Petit J.L."/>
            <person name="Porcel B.M."/>
            <person name="Poulsen N."/>
            <person name="Robison M."/>
            <person name="Rychlewski L."/>
            <person name="Rynearson T.A."/>
            <person name="Schmutz J."/>
            <person name="Shapiro H."/>
            <person name="Siaut M."/>
            <person name="Stanley M."/>
            <person name="Sussman M.R."/>
            <person name="Taylor A.R."/>
            <person name="Vardi A."/>
            <person name="von Dassow P."/>
            <person name="Vyverman W."/>
            <person name="Willis A."/>
            <person name="Wyrwicz L.S."/>
            <person name="Rokhsar D.S."/>
            <person name="Weissenbach J."/>
            <person name="Armbrust E.V."/>
            <person name="Green B.R."/>
            <person name="Van de Peer Y."/>
            <person name="Grigoriev I.V."/>
        </authorList>
    </citation>
    <scope>NUCLEOTIDE SEQUENCE [LARGE SCALE GENOMIC DNA]</scope>
    <source>
        <strain evidence="2 3">CCAP 1055/1</strain>
    </source>
</reference>
<evidence type="ECO:0000313" key="2">
    <source>
        <dbReference type="EMBL" id="EEC47687.1"/>
    </source>
</evidence>
<dbReference type="GeneID" id="7201676"/>
<reference evidence="3" key="2">
    <citation type="submission" date="2008-08" db="EMBL/GenBank/DDBJ databases">
        <authorList>
            <consortium name="Diatom Consortium"/>
            <person name="Grigoriev I."/>
            <person name="Grimwood J."/>
            <person name="Kuo A."/>
            <person name="Otillar R.P."/>
            <person name="Salamov A."/>
            <person name="Detter J.C."/>
            <person name="Lindquist E."/>
            <person name="Shapiro H."/>
            <person name="Lucas S."/>
            <person name="Glavina del Rio T."/>
            <person name="Pitluck S."/>
            <person name="Rokhsar D."/>
            <person name="Bowler C."/>
        </authorList>
    </citation>
    <scope>GENOME REANNOTATION</scope>
    <source>
        <strain evidence="3">CCAP 1055/1</strain>
    </source>
</reference>
<dbReference type="AlphaFoldDB" id="B7G1I8"/>
<dbReference type="Proteomes" id="UP000000759">
    <property type="component" value="Chromosome 10"/>
</dbReference>
<dbReference type="HOGENOM" id="CLU_640091_0_0_1"/>
<name>B7G1I8_PHATC</name>